<gene>
    <name evidence="1" type="ORF">JCM19239_2513</name>
</gene>
<sequence>MTISPSYHPTGQKDGNQLLVLVCDKCSFGHFHVIFCDLTQS</sequence>
<organism evidence="1 2">
    <name type="scientific">Vibrio variabilis</name>
    <dbReference type="NCBI Taxonomy" id="990271"/>
    <lineage>
        <taxon>Bacteria</taxon>
        <taxon>Pseudomonadati</taxon>
        <taxon>Pseudomonadota</taxon>
        <taxon>Gammaproteobacteria</taxon>
        <taxon>Vibrionales</taxon>
        <taxon>Vibrionaceae</taxon>
        <taxon>Vibrio</taxon>
    </lineage>
</organism>
<keyword evidence="2" id="KW-1185">Reference proteome</keyword>
<proteinExistence type="predicted"/>
<reference evidence="2" key="1">
    <citation type="submission" date="2014-09" db="EMBL/GenBank/DDBJ databases">
        <title>Vibrio variabilis JCM 19239. (C206) whole genome shotgun sequence.</title>
        <authorList>
            <person name="Sawabe T."/>
            <person name="Meirelles P."/>
            <person name="Nakanishi M."/>
            <person name="Sayaka M."/>
            <person name="Hattori M."/>
            <person name="Ohkuma M."/>
        </authorList>
    </citation>
    <scope>NUCLEOTIDE SEQUENCE [LARGE SCALE GENOMIC DNA]</scope>
    <source>
        <strain evidence="2">JCM 19239</strain>
    </source>
</reference>
<evidence type="ECO:0000313" key="2">
    <source>
        <dbReference type="Proteomes" id="UP000029223"/>
    </source>
</evidence>
<protein>
    <submittedName>
        <fullName evidence="1">Uncharacterized protein</fullName>
    </submittedName>
</protein>
<dbReference type="Proteomes" id="UP000029223">
    <property type="component" value="Unassembled WGS sequence"/>
</dbReference>
<dbReference type="EMBL" id="BBMS01000030">
    <property type="protein sequence ID" value="GAL27551.1"/>
    <property type="molecule type" value="Genomic_DNA"/>
</dbReference>
<comment type="caution">
    <text evidence="1">The sequence shown here is derived from an EMBL/GenBank/DDBJ whole genome shotgun (WGS) entry which is preliminary data.</text>
</comment>
<name>A0ABQ0JFK9_9VIBR</name>
<accession>A0ABQ0JFK9</accession>
<evidence type="ECO:0000313" key="1">
    <source>
        <dbReference type="EMBL" id="GAL27551.1"/>
    </source>
</evidence>